<keyword evidence="9" id="KW-1185">Reference proteome</keyword>
<name>A0A1S2MH22_9BACI</name>
<protein>
    <submittedName>
        <fullName evidence="8">Cbb3-type cytochrome c oxidase subunit II</fullName>
    </submittedName>
</protein>
<reference evidence="8 9" key="3">
    <citation type="journal article" date="2019" name="Int. J. Syst. Evol. Microbiol.">
        <title>Anaerobacillus isosaccharinicus sp. nov., an alkaliphilic bacterium which degrades isosaccharinic acid.</title>
        <authorList>
            <person name="Bassil N.M."/>
            <person name="Lloyd J.R."/>
        </authorList>
    </citation>
    <scope>NUCLEOTIDE SEQUENCE [LARGE SCALE GENOMIC DNA]</scope>
    <source>
        <strain evidence="8 9">NB2006</strain>
    </source>
</reference>
<reference evidence="8" key="4">
    <citation type="submission" date="2020-10" db="EMBL/GenBank/DDBJ databases">
        <authorList>
            <person name="Bassil N.M."/>
            <person name="Lloyd J.R."/>
        </authorList>
    </citation>
    <scope>NUCLEOTIDE SEQUENCE</scope>
    <source>
        <strain evidence="8">NB2006</strain>
    </source>
</reference>
<proteinExistence type="predicted"/>
<feature type="transmembrane region" description="Helical" evidence="5">
    <location>
        <begin position="12"/>
        <end position="33"/>
    </location>
</feature>
<evidence type="ECO:0000256" key="2">
    <source>
        <dbReference type="ARBA" id="ARBA00022723"/>
    </source>
</evidence>
<evidence type="ECO:0000313" key="8">
    <source>
        <dbReference type="EMBL" id="QOY33963.1"/>
    </source>
</evidence>
<keyword evidence="2 4" id="KW-0479">Metal-binding</keyword>
<evidence type="ECO:0000256" key="5">
    <source>
        <dbReference type="SAM" id="Phobius"/>
    </source>
</evidence>
<evidence type="ECO:0000256" key="1">
    <source>
        <dbReference type="ARBA" id="ARBA00022617"/>
    </source>
</evidence>
<dbReference type="Gene3D" id="1.10.760.10">
    <property type="entry name" value="Cytochrome c-like domain"/>
    <property type="match status" value="1"/>
</dbReference>
<keyword evidence="5" id="KW-1133">Transmembrane helix</keyword>
<evidence type="ECO:0000259" key="6">
    <source>
        <dbReference type="PROSITE" id="PS51007"/>
    </source>
</evidence>
<dbReference type="Proteomes" id="UP000180175">
    <property type="component" value="Chromosome"/>
</dbReference>
<dbReference type="AlphaFoldDB" id="A0A1S2MH22"/>
<keyword evidence="3 4" id="KW-0408">Iron</keyword>
<evidence type="ECO:0000313" key="9">
    <source>
        <dbReference type="Proteomes" id="UP000180175"/>
    </source>
</evidence>
<keyword evidence="1 4" id="KW-0349">Heme</keyword>
<feature type="domain" description="Cytochrome c" evidence="6">
    <location>
        <begin position="54"/>
        <end position="161"/>
    </location>
</feature>
<dbReference type="InterPro" id="IPR003468">
    <property type="entry name" value="Cyt_c_oxidase_monohaem-su/FixO"/>
</dbReference>
<gene>
    <name evidence="8" type="ORF">AWH56_014540</name>
    <name evidence="7" type="ORF">AWH56_02620</name>
</gene>
<dbReference type="GO" id="GO:0046872">
    <property type="term" value="F:metal ion binding"/>
    <property type="evidence" value="ECO:0007669"/>
    <property type="project" value="UniProtKB-KW"/>
</dbReference>
<dbReference type="GO" id="GO:0020037">
    <property type="term" value="F:heme binding"/>
    <property type="evidence" value="ECO:0007669"/>
    <property type="project" value="InterPro"/>
</dbReference>
<reference evidence="7 9" key="1">
    <citation type="submission" date="2016-10" db="EMBL/GenBank/DDBJ databases">
        <title>Draft genome sequences of four alkaliphilic bacteria belonging to the Anaerobacillus genus.</title>
        <authorList>
            <person name="Bassil N.M."/>
            <person name="Lloyd J.R."/>
        </authorList>
    </citation>
    <scope>NUCLEOTIDE SEQUENCE [LARGE SCALE GENOMIC DNA]</scope>
    <source>
        <strain evidence="7 9">NB2006</strain>
    </source>
</reference>
<evidence type="ECO:0000313" key="7">
    <source>
        <dbReference type="EMBL" id="OIJ23045.1"/>
    </source>
</evidence>
<accession>A0A1S2MH22</accession>
<dbReference type="PROSITE" id="PS51007">
    <property type="entry name" value="CYTC"/>
    <property type="match status" value="1"/>
</dbReference>
<evidence type="ECO:0000256" key="4">
    <source>
        <dbReference type="PROSITE-ProRule" id="PRU00433"/>
    </source>
</evidence>
<keyword evidence="5" id="KW-0472">Membrane</keyword>
<dbReference type="SUPFAM" id="SSF46626">
    <property type="entry name" value="Cytochrome c"/>
    <property type="match status" value="1"/>
</dbReference>
<reference evidence="8 9" key="2">
    <citation type="journal article" date="2017" name="Genome Announc.">
        <title>Draft Genome Sequences of Four Alkaliphilic Bacteria Belonging to the Anaerobacillus Genus.</title>
        <authorList>
            <person name="Bassil N.M."/>
            <person name="Lloyd J.R."/>
        </authorList>
    </citation>
    <scope>NUCLEOTIDE SEQUENCE [LARGE SCALE GENOMIC DNA]</scope>
    <source>
        <strain evidence="8 9">NB2006</strain>
    </source>
</reference>
<dbReference type="EMBL" id="CP063356">
    <property type="protein sequence ID" value="QOY33963.1"/>
    <property type="molecule type" value="Genomic_DNA"/>
</dbReference>
<dbReference type="EMBL" id="LQXD01000005">
    <property type="protein sequence ID" value="OIJ23045.1"/>
    <property type="molecule type" value="Genomic_DNA"/>
</dbReference>
<dbReference type="RefSeq" id="WP_071315707.1">
    <property type="nucleotide sequence ID" value="NZ_CP063356.2"/>
</dbReference>
<evidence type="ECO:0000256" key="3">
    <source>
        <dbReference type="ARBA" id="ARBA00023004"/>
    </source>
</evidence>
<dbReference type="GO" id="GO:0009055">
    <property type="term" value="F:electron transfer activity"/>
    <property type="evidence" value="ECO:0007669"/>
    <property type="project" value="InterPro"/>
</dbReference>
<dbReference type="OrthoDB" id="9811395at2"/>
<dbReference type="InterPro" id="IPR036909">
    <property type="entry name" value="Cyt_c-like_dom_sf"/>
</dbReference>
<keyword evidence="5" id="KW-0812">Transmembrane</keyword>
<organism evidence="7 9">
    <name type="scientific">Anaerobacillus isosaccharinicus</name>
    <dbReference type="NCBI Taxonomy" id="1532552"/>
    <lineage>
        <taxon>Bacteria</taxon>
        <taxon>Bacillati</taxon>
        <taxon>Bacillota</taxon>
        <taxon>Bacilli</taxon>
        <taxon>Bacillales</taxon>
        <taxon>Bacillaceae</taxon>
        <taxon>Anaerobacillus</taxon>
    </lineage>
</organism>
<dbReference type="Pfam" id="PF02433">
    <property type="entry name" value="FixO"/>
    <property type="match status" value="1"/>
</dbReference>
<dbReference type="InterPro" id="IPR009056">
    <property type="entry name" value="Cyt_c-like_dom"/>
</dbReference>
<dbReference type="KEGG" id="aia:AWH56_014540"/>
<sequence length="173" mass="19575">MGSFANERSMLTYVVGASVLFIIGVFGTAYLPFYDDQMQVPNENAELRNYALDSAEYQGREVYIREGCHVCHTMFVRPVLADSALGPISQPADYYYEAPAMLGSKRTGADLMWVGNRWNADWHREHLKNPQKILPGSIMPRYDYLSDEDLEALVAYLMSLKPSPQTEGRPVNN</sequence>